<proteinExistence type="predicted"/>
<evidence type="ECO:0000256" key="1">
    <source>
        <dbReference type="SAM" id="MobiDB-lite"/>
    </source>
</evidence>
<evidence type="ECO:0000313" key="2">
    <source>
        <dbReference type="EMBL" id="CAI6338163.1"/>
    </source>
</evidence>
<dbReference type="AlphaFoldDB" id="A0A9W4XNM2"/>
<protein>
    <submittedName>
        <fullName evidence="2">Uncharacterized protein</fullName>
    </submittedName>
</protein>
<reference evidence="2" key="1">
    <citation type="submission" date="2023-01" db="EMBL/GenBank/DDBJ databases">
        <authorList>
            <person name="Van Ghelder C."/>
            <person name="Rancurel C."/>
        </authorList>
    </citation>
    <scope>NUCLEOTIDE SEQUENCE</scope>
    <source>
        <strain evidence="2">CNCM I-4278</strain>
    </source>
</reference>
<evidence type="ECO:0000313" key="3">
    <source>
        <dbReference type="Proteomes" id="UP001152607"/>
    </source>
</evidence>
<sequence>MGVKLALPPNIMRCTLPRYSRASEPFPLPIPPSVLSCRMNHLDHDRKHRTHSTRSSSHPQKYPSSKHAVSINLNAIFVQPSFSDCFAWLLPPIPHLHPYPFSHGRISVQSSSAQPARRSLMPLPCHTAHLCSSSLLSSNILVAFHIGSGPTHFSIIQASAGRLLWSATPIIHSLLVPFPHCLPSELNLSTPAAALPPSQWLSPRSH</sequence>
<accession>A0A9W4XNM2</accession>
<comment type="caution">
    <text evidence="2">The sequence shown here is derived from an EMBL/GenBank/DDBJ whole genome shotgun (WGS) entry which is preliminary data.</text>
</comment>
<dbReference type="Proteomes" id="UP001152607">
    <property type="component" value="Unassembled WGS sequence"/>
</dbReference>
<name>A0A9W4XNM2_9PLEO</name>
<feature type="region of interest" description="Disordered" evidence="1">
    <location>
        <begin position="44"/>
        <end position="64"/>
    </location>
</feature>
<keyword evidence="3" id="KW-1185">Reference proteome</keyword>
<dbReference type="EMBL" id="CAOQHR010000008">
    <property type="protein sequence ID" value="CAI6338163.1"/>
    <property type="molecule type" value="Genomic_DNA"/>
</dbReference>
<organism evidence="2 3">
    <name type="scientific">Periconia digitata</name>
    <dbReference type="NCBI Taxonomy" id="1303443"/>
    <lineage>
        <taxon>Eukaryota</taxon>
        <taxon>Fungi</taxon>
        <taxon>Dikarya</taxon>
        <taxon>Ascomycota</taxon>
        <taxon>Pezizomycotina</taxon>
        <taxon>Dothideomycetes</taxon>
        <taxon>Pleosporomycetidae</taxon>
        <taxon>Pleosporales</taxon>
        <taxon>Massarineae</taxon>
        <taxon>Periconiaceae</taxon>
        <taxon>Periconia</taxon>
    </lineage>
</organism>
<gene>
    <name evidence="2" type="ORF">PDIGIT_LOCUS11289</name>
</gene>